<sequence length="183" mass="21655">MNMLNREHIIAETKQWLQSFVIELNLCPFAKREIERHSLRIEMSSANEAQTAMNDFLKELHWLDADASVETTLLIFPRMFSDFYDYLDFVHFCEFLLVERNFEGVYQVASFHPLYRFANEPETEVSNYTNRSPYPMLHLLREHSLEKAIAFYGDTESIPQKNIQTMRKLGLQKIQSLLHACKK</sequence>
<dbReference type="Pfam" id="PF07209">
    <property type="entry name" value="DUF1415"/>
    <property type="match status" value="1"/>
</dbReference>
<proteinExistence type="predicted"/>
<dbReference type="InterPro" id="IPR009858">
    <property type="entry name" value="DUF1415"/>
</dbReference>
<dbReference type="PATRIC" id="fig|456.5.peg.1345"/>
<dbReference type="AlphaFoldDB" id="A0A0W0VBC7"/>
<dbReference type="RefSeq" id="WP_232003918.1">
    <property type="nucleotide sequence ID" value="NZ_CAAAIC010000003.1"/>
</dbReference>
<name>A0A0W0VBC7_9GAMM</name>
<gene>
    <name evidence="1" type="ORF">Ljor_1259</name>
</gene>
<comment type="caution">
    <text evidence="1">The sequence shown here is derived from an EMBL/GenBank/DDBJ whole genome shotgun (WGS) entry which is preliminary data.</text>
</comment>
<evidence type="ECO:0008006" key="3">
    <source>
        <dbReference type="Google" id="ProtNLM"/>
    </source>
</evidence>
<evidence type="ECO:0000313" key="2">
    <source>
        <dbReference type="Proteomes" id="UP000055035"/>
    </source>
</evidence>
<dbReference type="Proteomes" id="UP000055035">
    <property type="component" value="Unassembled WGS sequence"/>
</dbReference>
<protein>
    <recommendedName>
        <fullName evidence="3">DUF1415 domain-containing protein</fullName>
    </recommendedName>
</protein>
<keyword evidence="2" id="KW-1185">Reference proteome</keyword>
<reference evidence="1 2" key="1">
    <citation type="submission" date="2015-11" db="EMBL/GenBank/DDBJ databases">
        <title>Genomic analysis of 38 Legionella species identifies large and diverse effector repertoires.</title>
        <authorList>
            <person name="Burstein D."/>
            <person name="Amaro F."/>
            <person name="Zusman T."/>
            <person name="Lifshitz Z."/>
            <person name="Cohen O."/>
            <person name="Gilbert J.A."/>
            <person name="Pupko T."/>
            <person name="Shuman H.A."/>
            <person name="Segal G."/>
        </authorList>
    </citation>
    <scope>NUCLEOTIDE SEQUENCE [LARGE SCALE GENOMIC DNA]</scope>
    <source>
        <strain evidence="1 2">BL-540</strain>
    </source>
</reference>
<dbReference type="STRING" id="456.Ljor_1259"/>
<accession>A0A0W0VBC7</accession>
<dbReference type="EMBL" id="LNYJ01000011">
    <property type="protein sequence ID" value="KTD16953.1"/>
    <property type="molecule type" value="Genomic_DNA"/>
</dbReference>
<organism evidence="1 2">
    <name type="scientific">Legionella jordanis</name>
    <dbReference type="NCBI Taxonomy" id="456"/>
    <lineage>
        <taxon>Bacteria</taxon>
        <taxon>Pseudomonadati</taxon>
        <taxon>Pseudomonadota</taxon>
        <taxon>Gammaproteobacteria</taxon>
        <taxon>Legionellales</taxon>
        <taxon>Legionellaceae</taxon>
        <taxon>Legionella</taxon>
    </lineage>
</organism>
<evidence type="ECO:0000313" key="1">
    <source>
        <dbReference type="EMBL" id="KTD16953.1"/>
    </source>
</evidence>